<comment type="caution">
    <text evidence="1">The sequence shown here is derived from an EMBL/GenBank/DDBJ whole genome shotgun (WGS) entry which is preliminary data.</text>
</comment>
<dbReference type="InterPro" id="IPR011008">
    <property type="entry name" value="Dimeric_a/b-barrel"/>
</dbReference>
<organism evidence="1">
    <name type="scientific">marine sediment metagenome</name>
    <dbReference type="NCBI Taxonomy" id="412755"/>
    <lineage>
        <taxon>unclassified sequences</taxon>
        <taxon>metagenomes</taxon>
        <taxon>ecological metagenomes</taxon>
    </lineage>
</organism>
<proteinExistence type="predicted"/>
<dbReference type="AlphaFoldDB" id="A0A0F9DW07"/>
<evidence type="ECO:0000313" key="1">
    <source>
        <dbReference type="EMBL" id="KKL66053.1"/>
    </source>
</evidence>
<dbReference type="EMBL" id="LAZR01027327">
    <property type="protein sequence ID" value="KKL66053.1"/>
    <property type="molecule type" value="Genomic_DNA"/>
</dbReference>
<name>A0A0F9DW07_9ZZZZ</name>
<protein>
    <recommendedName>
        <fullName evidence="2">ABM domain-containing protein</fullName>
    </recommendedName>
</protein>
<reference evidence="1" key="1">
    <citation type="journal article" date="2015" name="Nature">
        <title>Complex archaea that bridge the gap between prokaryotes and eukaryotes.</title>
        <authorList>
            <person name="Spang A."/>
            <person name="Saw J.H."/>
            <person name="Jorgensen S.L."/>
            <person name="Zaremba-Niedzwiedzka K."/>
            <person name="Martijn J."/>
            <person name="Lind A.E."/>
            <person name="van Eijk R."/>
            <person name="Schleper C."/>
            <person name="Guy L."/>
            <person name="Ettema T.J."/>
        </authorList>
    </citation>
    <scope>NUCLEOTIDE SEQUENCE</scope>
</reference>
<gene>
    <name evidence="1" type="ORF">LCGC14_2148830</name>
</gene>
<dbReference type="SUPFAM" id="SSF54909">
    <property type="entry name" value="Dimeric alpha+beta barrel"/>
    <property type="match status" value="1"/>
</dbReference>
<sequence length="107" mass="11845">MIISIVTRKTSVAERAQWQSRLEGVLPKITEALKAEAGFAGVQYLWGAEDDGVMGQITRWETLDHCHRYVRQGGAATVAMLEDRAVPTAPYPDGAWVRRTFEVVEAG</sequence>
<accession>A0A0F9DW07</accession>
<evidence type="ECO:0008006" key="2">
    <source>
        <dbReference type="Google" id="ProtNLM"/>
    </source>
</evidence>